<dbReference type="InterPro" id="IPR011078">
    <property type="entry name" value="PyrdxlP_homeostasis"/>
</dbReference>
<gene>
    <name evidence="6" type="ORF">CDSE_0077</name>
</gene>
<dbReference type="GO" id="GO:0030170">
    <property type="term" value="F:pyridoxal phosphate binding"/>
    <property type="evidence" value="ECO:0007669"/>
    <property type="project" value="UniProtKB-UniRule"/>
</dbReference>
<dbReference type="PATRIC" id="fig|1208919.3.peg.637"/>
<evidence type="ECO:0000313" key="6">
    <source>
        <dbReference type="EMBL" id="AGF47194.1"/>
    </source>
</evidence>
<feature type="domain" description="Alanine racemase N-terminal" evidence="5">
    <location>
        <begin position="45"/>
        <end position="232"/>
    </location>
</feature>
<dbReference type="EMBL" id="CP003803">
    <property type="protein sequence ID" value="AGF47194.1"/>
    <property type="molecule type" value="Genomic_DNA"/>
</dbReference>
<dbReference type="HOGENOM" id="CLU_059988_1_2_4"/>
<proteinExistence type="inferred from homology"/>
<evidence type="ECO:0000256" key="1">
    <source>
        <dbReference type="ARBA" id="ARBA00022898"/>
    </source>
</evidence>
<dbReference type="InterPro" id="IPR029066">
    <property type="entry name" value="PLP-binding_barrel"/>
</dbReference>
<dbReference type="FunFam" id="3.20.20.10:FF:000018">
    <property type="entry name" value="Pyridoxal phosphate homeostasis protein"/>
    <property type="match status" value="1"/>
</dbReference>
<accession>M1LVA8</accession>
<dbReference type="PIRSF" id="PIRSF004848">
    <property type="entry name" value="YBL036c_PLPDEIII"/>
    <property type="match status" value="1"/>
</dbReference>
<dbReference type="SUPFAM" id="SSF51419">
    <property type="entry name" value="PLP-binding barrel"/>
    <property type="match status" value="1"/>
</dbReference>
<comment type="similarity">
    <text evidence="2 4">Belongs to the pyridoxal phosphate-binding protein YggS/PROSC family.</text>
</comment>
<dbReference type="AlphaFoldDB" id="M1LVA8"/>
<comment type="function">
    <text evidence="2">Pyridoxal 5'-phosphate (PLP)-binding protein, which is involved in PLP homeostasis.</text>
</comment>
<dbReference type="STRING" id="1208919.CDSE_0077"/>
<dbReference type="KEGG" id="kde:CDSE_0077"/>
<dbReference type="Gene3D" id="3.20.20.10">
    <property type="entry name" value="Alanine racemase"/>
    <property type="match status" value="1"/>
</dbReference>
<dbReference type="OrthoDB" id="9804072at2"/>
<organism evidence="6 7">
    <name type="scientific">Candidatus Kinetoplastidibacterium desouzai TCC079E</name>
    <dbReference type="NCBI Taxonomy" id="1208919"/>
    <lineage>
        <taxon>Bacteria</taxon>
        <taxon>Pseudomonadati</taxon>
        <taxon>Pseudomonadota</taxon>
        <taxon>Betaproteobacteria</taxon>
        <taxon>Candidatus Kinetoplastidibacterium</taxon>
    </lineage>
</organism>
<evidence type="ECO:0000313" key="7">
    <source>
        <dbReference type="Proteomes" id="UP000011547"/>
    </source>
</evidence>
<dbReference type="PANTHER" id="PTHR10146:SF14">
    <property type="entry name" value="PYRIDOXAL PHOSPHATE HOMEOSTASIS PROTEIN"/>
    <property type="match status" value="1"/>
</dbReference>
<evidence type="ECO:0000259" key="5">
    <source>
        <dbReference type="Pfam" id="PF01168"/>
    </source>
</evidence>
<dbReference type="HAMAP" id="MF_02087">
    <property type="entry name" value="PLP_homeostasis"/>
    <property type="match status" value="1"/>
</dbReference>
<dbReference type="InterPro" id="IPR001608">
    <property type="entry name" value="Ala_racemase_N"/>
</dbReference>
<evidence type="ECO:0000256" key="3">
    <source>
        <dbReference type="PIRSR" id="PIRSR004848-1"/>
    </source>
</evidence>
<dbReference type="eggNOG" id="COG0325">
    <property type="taxonomic scope" value="Bacteria"/>
</dbReference>
<dbReference type="Proteomes" id="UP000011547">
    <property type="component" value="Chromosome"/>
</dbReference>
<name>M1LVA8_9PROT</name>
<feature type="modified residue" description="N6-(pyridoxal phosphate)lysine" evidence="2 3">
    <location>
        <position position="39"/>
    </location>
</feature>
<dbReference type="RefSeq" id="WP_015396605.1">
    <property type="nucleotide sequence ID" value="NC_020294.1"/>
</dbReference>
<keyword evidence="1 2" id="KW-0663">Pyridoxal phosphate</keyword>
<evidence type="ECO:0000256" key="4">
    <source>
        <dbReference type="RuleBase" id="RU004514"/>
    </source>
</evidence>
<dbReference type="Pfam" id="PF01168">
    <property type="entry name" value="Ala_racemase_N"/>
    <property type="match status" value="1"/>
</dbReference>
<comment type="cofactor">
    <cofactor evidence="3">
        <name>pyridoxal 5'-phosphate</name>
        <dbReference type="ChEBI" id="CHEBI:597326"/>
    </cofactor>
</comment>
<evidence type="ECO:0000256" key="2">
    <source>
        <dbReference type="HAMAP-Rule" id="MF_02087"/>
    </source>
</evidence>
<dbReference type="CDD" id="cd00635">
    <property type="entry name" value="PLPDE_III_YBL036c_like"/>
    <property type="match status" value="1"/>
</dbReference>
<sequence>MNNKLSIQERFEFINNKIIKICQRIGRKENQISILPVSKNFTCNNIQEAQLLGFKRFGENRTQEIHSKYKELINKNIKWVMIGHLQKNKIKDIIEYIEEVQSLDSLELAQNLNNYLQKQNKTLNVMVQIKTSPEPSKYGLNPSDLISFLHKISDTTTHIKVIGLMTIAELTSDQNRIRECFRLTRKLLEQASKYNMPSVNLEHLSMGMSNDFEIAIEEGATEIRLGSSLFGNR</sequence>
<dbReference type="PANTHER" id="PTHR10146">
    <property type="entry name" value="PROLINE SYNTHETASE CO-TRANSCRIBED BACTERIAL HOMOLOG PROTEIN"/>
    <property type="match status" value="1"/>
</dbReference>
<dbReference type="NCBIfam" id="TIGR00044">
    <property type="entry name" value="YggS family pyridoxal phosphate-dependent enzyme"/>
    <property type="match status" value="1"/>
</dbReference>
<protein>
    <recommendedName>
        <fullName evidence="2">Pyridoxal phosphate homeostasis protein</fullName>
        <shortName evidence="2">PLP homeostasis protein</shortName>
    </recommendedName>
</protein>
<keyword evidence="7" id="KW-1185">Reference proteome</keyword>
<reference evidence="6 7" key="1">
    <citation type="journal article" date="2013" name="Genome Biol. Evol.">
        <title>Genome evolution and phylogenomic analysis of candidatus kinetoplastibacterium, the betaproteobacterial endosymbionts of strigomonas and angomonas.</title>
        <authorList>
            <person name="Alves J.M."/>
            <person name="Serrano M.G."/>
            <person name="Maia da Silva F."/>
            <person name="Voegtly L.J."/>
            <person name="Matveyev A.V."/>
            <person name="Teixeira M.M."/>
            <person name="Camargo E.P."/>
            <person name="Buck G.A."/>
        </authorList>
    </citation>
    <scope>NUCLEOTIDE SEQUENCE [LARGE SCALE GENOMIC DNA]</scope>
    <source>
        <strain evidence="6 7">TCC079E</strain>
    </source>
</reference>